<dbReference type="EMBL" id="JBFNXX010000004">
    <property type="protein sequence ID" value="MEW9919468.1"/>
    <property type="molecule type" value="Genomic_DNA"/>
</dbReference>
<sequence length="88" mass="10134">MAKKKSLFERMKSNPKGDWTIGDVEAFCKQEGLDFRKPNGGSHHVVSSNHIFGNVTVPYKRPIKQGYIKSLVSYTEAHRRAERRKKDD</sequence>
<protein>
    <recommendedName>
        <fullName evidence="3">Type II toxin-antitoxin system HicA family toxin</fullName>
    </recommendedName>
</protein>
<dbReference type="Proteomes" id="UP001556098">
    <property type="component" value="Unassembled WGS sequence"/>
</dbReference>
<organism evidence="1 2">
    <name type="scientific">Sulfitobacter sediminis</name>
    <dbReference type="NCBI Taxonomy" id="3234186"/>
    <lineage>
        <taxon>Bacteria</taxon>
        <taxon>Pseudomonadati</taxon>
        <taxon>Pseudomonadota</taxon>
        <taxon>Alphaproteobacteria</taxon>
        <taxon>Rhodobacterales</taxon>
        <taxon>Roseobacteraceae</taxon>
        <taxon>Sulfitobacter</taxon>
    </lineage>
</organism>
<gene>
    <name evidence="1" type="ORF">AB2B41_07635</name>
</gene>
<comment type="caution">
    <text evidence="1">The sequence shown here is derived from an EMBL/GenBank/DDBJ whole genome shotgun (WGS) entry which is preliminary data.</text>
</comment>
<evidence type="ECO:0000313" key="2">
    <source>
        <dbReference type="Proteomes" id="UP001556098"/>
    </source>
</evidence>
<accession>A0ABV3RMZ6</accession>
<evidence type="ECO:0008006" key="3">
    <source>
        <dbReference type="Google" id="ProtNLM"/>
    </source>
</evidence>
<name>A0ABV3RMZ6_9RHOB</name>
<proteinExistence type="predicted"/>
<dbReference type="RefSeq" id="WP_367877169.1">
    <property type="nucleotide sequence ID" value="NZ_JBFNXX010000004.1"/>
</dbReference>
<reference evidence="1 2" key="1">
    <citation type="submission" date="2024-07" db="EMBL/GenBank/DDBJ databases">
        <title>Marimonas sp.nov., isolated from tidal-flat sediment.</title>
        <authorList>
            <person name="Jayan J.N."/>
            <person name="Lee S.S."/>
        </authorList>
    </citation>
    <scope>NUCLEOTIDE SEQUENCE [LARGE SCALE GENOMIC DNA]</scope>
    <source>
        <strain evidence="1 2">MJW-29</strain>
    </source>
</reference>
<keyword evidence="2" id="KW-1185">Reference proteome</keyword>
<evidence type="ECO:0000313" key="1">
    <source>
        <dbReference type="EMBL" id="MEW9919468.1"/>
    </source>
</evidence>